<name>V4SV35_CITCL</name>
<dbReference type="Gene3D" id="2.20.110.10">
    <property type="entry name" value="Histone H3 K4-specific methyltransferase SET7/9 N-terminal domain"/>
    <property type="match status" value="2"/>
</dbReference>
<dbReference type="Pfam" id="PF02493">
    <property type="entry name" value="MORN"/>
    <property type="match status" value="4"/>
</dbReference>
<organism evidence="2 3">
    <name type="scientific">Citrus clementina</name>
    <name type="common">Clementine</name>
    <name type="synonym">Citrus deliciosa x Citrus sinensis</name>
    <dbReference type="NCBI Taxonomy" id="85681"/>
    <lineage>
        <taxon>Eukaryota</taxon>
        <taxon>Viridiplantae</taxon>
        <taxon>Streptophyta</taxon>
        <taxon>Embryophyta</taxon>
        <taxon>Tracheophyta</taxon>
        <taxon>Spermatophyta</taxon>
        <taxon>Magnoliopsida</taxon>
        <taxon>eudicotyledons</taxon>
        <taxon>Gunneridae</taxon>
        <taxon>Pentapetalae</taxon>
        <taxon>rosids</taxon>
        <taxon>malvids</taxon>
        <taxon>Sapindales</taxon>
        <taxon>Rutaceae</taxon>
        <taxon>Aurantioideae</taxon>
        <taxon>Citrus</taxon>
    </lineage>
</organism>
<keyword evidence="1" id="KW-0677">Repeat</keyword>
<evidence type="ECO:0000313" key="3">
    <source>
        <dbReference type="Proteomes" id="UP000030687"/>
    </source>
</evidence>
<dbReference type="Gramene" id="ESR41031">
    <property type="protein sequence ID" value="ESR41031"/>
    <property type="gene ID" value="CICLE_v10026235mg"/>
</dbReference>
<dbReference type="GO" id="GO:0016020">
    <property type="term" value="C:membrane"/>
    <property type="evidence" value="ECO:0007669"/>
    <property type="project" value="UniProtKB-ARBA"/>
</dbReference>
<dbReference type="PANTHER" id="PTHR23084:SF179">
    <property type="entry name" value="OS10G0565000 PROTEIN"/>
    <property type="match status" value="1"/>
</dbReference>
<dbReference type="SUPFAM" id="SSF82185">
    <property type="entry name" value="Histone H3 K4-specific methyltransferase SET7/9 N-terminal domain"/>
    <property type="match status" value="1"/>
</dbReference>
<dbReference type="FunFam" id="2.20.110.10:FF:000002">
    <property type="entry name" value="Phosphatidylinositol 4-phosphate 5-kinase 8"/>
    <property type="match status" value="1"/>
</dbReference>
<evidence type="ECO:0008006" key="4">
    <source>
        <dbReference type="Google" id="ProtNLM"/>
    </source>
</evidence>
<sequence length="280" mass="31681">MAIKEIFASIVIIYSNNVKAKSKHWNKKPKWVECIGKEVEAGSAFAFSVALLFSLNLALSCLLPFVCSLPVLYQLNSLILPKSRGRLHLCFGQLGQGPSQGSRYKGQYRQRFRHGFGVYRYYYEDVYIGEWSNGKSRGCGVHTCEDGSRYVGEFKWGAKHGLGHYHFGNGDTYVGEYFEDKIHGFGVYCFANGHQYGGAWHQIYHFKEAQRAAEKAYDVAKVDEKVNRVVAAANRVVNATRVAAFKTVQKQTHHNNSKDNIPFLLYDIYLCASHIVVQLS</sequence>
<dbReference type="SMART" id="SM00698">
    <property type="entry name" value="MORN"/>
    <property type="match status" value="4"/>
</dbReference>
<evidence type="ECO:0000313" key="2">
    <source>
        <dbReference type="EMBL" id="ESR41031.1"/>
    </source>
</evidence>
<accession>V4SV35</accession>
<dbReference type="EMBL" id="KI536925">
    <property type="protein sequence ID" value="ESR41031.1"/>
    <property type="molecule type" value="Genomic_DNA"/>
</dbReference>
<protein>
    <recommendedName>
        <fullName evidence="4">MORN repeat-containing protein</fullName>
    </recommendedName>
</protein>
<proteinExistence type="predicted"/>
<dbReference type="eggNOG" id="KOG0231">
    <property type="taxonomic scope" value="Eukaryota"/>
</dbReference>
<gene>
    <name evidence="2" type="ORF">CICLE_v10026235mg</name>
</gene>
<dbReference type="KEGG" id="cic:CICLE_v10026235mg"/>
<dbReference type="AlphaFoldDB" id="V4SV35"/>
<keyword evidence="3" id="KW-1185">Reference proteome</keyword>
<dbReference type="PANTHER" id="PTHR23084">
    <property type="entry name" value="PHOSPHATIDYLINOSITOL-4-PHOSPHATE 5-KINASE RELATED"/>
    <property type="match status" value="1"/>
</dbReference>
<evidence type="ECO:0000256" key="1">
    <source>
        <dbReference type="ARBA" id="ARBA00022737"/>
    </source>
</evidence>
<dbReference type="STRING" id="85681.V4SV35"/>
<dbReference type="InterPro" id="IPR003409">
    <property type="entry name" value="MORN"/>
</dbReference>
<reference evidence="2 3" key="1">
    <citation type="submission" date="2013-10" db="EMBL/GenBank/DDBJ databases">
        <authorList>
            <consortium name="International Citrus Genome Consortium"/>
            <person name="Jenkins J."/>
            <person name="Schmutz J."/>
            <person name="Prochnik S."/>
            <person name="Rokhsar D."/>
            <person name="Gmitter F."/>
            <person name="Ollitrault P."/>
            <person name="Machado M."/>
            <person name="Talon M."/>
            <person name="Wincker P."/>
            <person name="Jaillon O."/>
            <person name="Morgante M."/>
        </authorList>
    </citation>
    <scope>NUCLEOTIDE SEQUENCE</scope>
    <source>
        <strain evidence="3">cv. Clemenules</strain>
    </source>
</reference>
<dbReference type="Proteomes" id="UP000030687">
    <property type="component" value="Unassembled WGS sequence"/>
</dbReference>
<dbReference type="InParanoid" id="V4SV35"/>